<accession>A0AC34F735</accession>
<dbReference type="WBParaSite" id="ES5_v2.g12828.t1">
    <property type="protein sequence ID" value="ES5_v2.g12828.t1"/>
    <property type="gene ID" value="ES5_v2.g12828"/>
</dbReference>
<evidence type="ECO:0000313" key="2">
    <source>
        <dbReference type="WBParaSite" id="ES5_v2.g12828.t1"/>
    </source>
</evidence>
<organism evidence="1 2">
    <name type="scientific">Panagrolaimus sp. ES5</name>
    <dbReference type="NCBI Taxonomy" id="591445"/>
    <lineage>
        <taxon>Eukaryota</taxon>
        <taxon>Metazoa</taxon>
        <taxon>Ecdysozoa</taxon>
        <taxon>Nematoda</taxon>
        <taxon>Chromadorea</taxon>
        <taxon>Rhabditida</taxon>
        <taxon>Tylenchina</taxon>
        <taxon>Panagrolaimomorpha</taxon>
        <taxon>Panagrolaimoidea</taxon>
        <taxon>Panagrolaimidae</taxon>
        <taxon>Panagrolaimus</taxon>
    </lineage>
</organism>
<sequence>MDSSYRRSRSQSRFPPIDEHPGGYPTGQPLDNSHRSKSLDNRRDFVPEDDYDPYRSIERNSTFHASLGGQRQPRRDQYDNQNQRGGGGGGGDFFNETITIPSAHTKSHSKFDSRHEGADDDWTSYDKQVRYHTERTAYPSRAPPPLYYDNYGYRNQMQALPPQELSPRSAISRYPESELYDRRYDRNYQQQHQQNQDYRNESDARMRAHGHFSAEGYGDEEEYLTKERQSNIGGINRGILNESSGAAAAVTSGRSAAAAGGAGGGGHYRYHHESYSHGGAGGASGGKAHYGQTNGYSQNAFSQHREKRSGGGFFSGGRSRKGIQGGPGGMEPRERVYHRIHCCCFSFKWPPFAYEECEPPRPMYLTQPQKGSPMPSRHTLPPPPPPQY</sequence>
<dbReference type="Proteomes" id="UP000887579">
    <property type="component" value="Unplaced"/>
</dbReference>
<reference evidence="2" key="1">
    <citation type="submission" date="2022-11" db="UniProtKB">
        <authorList>
            <consortium name="WormBaseParasite"/>
        </authorList>
    </citation>
    <scope>IDENTIFICATION</scope>
</reference>
<name>A0AC34F735_9BILA</name>
<evidence type="ECO:0000313" key="1">
    <source>
        <dbReference type="Proteomes" id="UP000887579"/>
    </source>
</evidence>
<proteinExistence type="predicted"/>
<protein>
    <submittedName>
        <fullName evidence="2">Uncharacterized protein</fullName>
    </submittedName>
</protein>